<protein>
    <recommendedName>
        <fullName evidence="1">Transketolase-like pyrimidine-binding domain-containing protein</fullName>
    </recommendedName>
</protein>
<dbReference type="SMART" id="SM00861">
    <property type="entry name" value="Transket_pyr"/>
    <property type="match status" value="1"/>
</dbReference>
<dbReference type="Gene3D" id="3.40.50.970">
    <property type="match status" value="1"/>
</dbReference>
<dbReference type="AlphaFoldDB" id="A0A1F6BM48"/>
<dbReference type="PANTHER" id="PTHR43825:SF5">
    <property type="entry name" value="HYPOTHETICAL TRANSKETOLASE FAMILY PROTEIN"/>
    <property type="match status" value="1"/>
</dbReference>
<reference evidence="2 3" key="1">
    <citation type="journal article" date="2016" name="Nat. Commun.">
        <title>Thousands of microbial genomes shed light on interconnected biogeochemical processes in an aquifer system.</title>
        <authorList>
            <person name="Anantharaman K."/>
            <person name="Brown C.T."/>
            <person name="Hug L.A."/>
            <person name="Sharon I."/>
            <person name="Castelle C.J."/>
            <person name="Probst A.J."/>
            <person name="Thomas B.C."/>
            <person name="Singh A."/>
            <person name="Wilkins M.J."/>
            <person name="Karaoz U."/>
            <person name="Brodie E.L."/>
            <person name="Williams K.H."/>
            <person name="Hubbard S.S."/>
            <person name="Banfield J.F."/>
        </authorList>
    </citation>
    <scope>NUCLEOTIDE SEQUENCE [LARGE SCALE GENOMIC DNA]</scope>
</reference>
<dbReference type="InterPro" id="IPR029061">
    <property type="entry name" value="THDP-binding"/>
</dbReference>
<dbReference type="SUPFAM" id="SSF52518">
    <property type="entry name" value="Thiamin diphosphate-binding fold (THDP-binding)"/>
    <property type="match status" value="1"/>
</dbReference>
<accession>A0A1F6BM48</accession>
<evidence type="ECO:0000313" key="2">
    <source>
        <dbReference type="EMBL" id="OGG37842.1"/>
    </source>
</evidence>
<sequence length="168" mass="19446">MSEIVQNLDNRRVFIDTLCELAEKDKNIIFIITDVGFNYAEKFQKLFPDRFFNFGVTEASSTIIAAAMALSGKKPYFYSMINFVTFRVHEMVRNAVVMHKANVKILGVRGSEKYKFLGFSHNLLREDEEIEFLSKLPGMKTYIPKSPEETREIILKTYENPGPAYIRL</sequence>
<dbReference type="Pfam" id="PF02779">
    <property type="entry name" value="Transket_pyr"/>
    <property type="match status" value="1"/>
</dbReference>
<dbReference type="Proteomes" id="UP000179324">
    <property type="component" value="Unassembled WGS sequence"/>
</dbReference>
<proteinExistence type="predicted"/>
<organism evidence="2 3">
    <name type="scientific">Candidatus Jorgensenbacteria bacterium GWC1_48_12</name>
    <dbReference type="NCBI Taxonomy" id="1798469"/>
    <lineage>
        <taxon>Bacteria</taxon>
        <taxon>Candidatus Joergenseniibacteriota</taxon>
    </lineage>
</organism>
<gene>
    <name evidence="2" type="ORF">A2127_00460</name>
</gene>
<dbReference type="InterPro" id="IPR051157">
    <property type="entry name" value="PDH/Transketolase"/>
</dbReference>
<name>A0A1F6BM48_9BACT</name>
<dbReference type="InterPro" id="IPR005475">
    <property type="entry name" value="Transketolase-like_Pyr-bd"/>
</dbReference>
<dbReference type="EMBL" id="MFKI01000045">
    <property type="protein sequence ID" value="OGG37842.1"/>
    <property type="molecule type" value="Genomic_DNA"/>
</dbReference>
<feature type="domain" description="Transketolase-like pyrimidine-binding" evidence="1">
    <location>
        <begin position="8"/>
        <end position="168"/>
    </location>
</feature>
<comment type="caution">
    <text evidence="2">The sequence shown here is derived from an EMBL/GenBank/DDBJ whole genome shotgun (WGS) entry which is preliminary data.</text>
</comment>
<evidence type="ECO:0000313" key="3">
    <source>
        <dbReference type="Proteomes" id="UP000179324"/>
    </source>
</evidence>
<dbReference type="CDD" id="cd07033">
    <property type="entry name" value="TPP_PYR_DXS_TK_like"/>
    <property type="match status" value="1"/>
</dbReference>
<dbReference type="PANTHER" id="PTHR43825">
    <property type="entry name" value="PYRUVATE DEHYDROGENASE E1 COMPONENT"/>
    <property type="match status" value="1"/>
</dbReference>
<evidence type="ECO:0000259" key="1">
    <source>
        <dbReference type="SMART" id="SM00861"/>
    </source>
</evidence>